<protein>
    <recommendedName>
        <fullName evidence="3">Wadjet protein JetD C-terminal domain-containing protein</fullName>
    </recommendedName>
</protein>
<evidence type="ECO:0008006" key="3">
    <source>
        <dbReference type="Google" id="ProtNLM"/>
    </source>
</evidence>
<accession>A0ABV0L8A8</accession>
<keyword evidence="2" id="KW-1185">Reference proteome</keyword>
<dbReference type="Proteomes" id="UP001440984">
    <property type="component" value="Unassembled WGS sequence"/>
</dbReference>
<dbReference type="RefSeq" id="WP_348947512.1">
    <property type="nucleotide sequence ID" value="NZ_JBDZYD010000001.1"/>
</dbReference>
<organism evidence="1 2">
    <name type="scientific">Amycolatopsis melonis</name>
    <dbReference type="NCBI Taxonomy" id="3156488"/>
    <lineage>
        <taxon>Bacteria</taxon>
        <taxon>Bacillati</taxon>
        <taxon>Actinomycetota</taxon>
        <taxon>Actinomycetes</taxon>
        <taxon>Pseudonocardiales</taxon>
        <taxon>Pseudonocardiaceae</taxon>
        <taxon>Amycolatopsis</taxon>
    </lineage>
</organism>
<sequence length="349" mass="37666">MTLRPSEVATLRGAILDTRSVKIEFDTLWRLWNRSAPRFVGDPDQAAALHEALLQLSNSSVIELPKQAWDASTVPALPRHVLVPAARRVGSGRPWVTFPWRRELGWVSSLPTLSAALFDDLTAVNDWLGRVEPARLPTVPIRYRSAEIFGREKRLEQLERSKMFGPGRLRLSMLACVRLAPPAPAAVVGAGTDVLVVENSDTYWVAVQTLRASRRHRIGAVVWGSGKTFPAQVPSLAVDVAGQGPVQGVAWYWGDFDPAGTATAVAAARTAPDVDVRPATGLWAAMAGLAVQEAGTVDWSGAVGQEWLGAELWDALAHVRAAGGRIAQELVPVDVVAAWAGQPDHRFAP</sequence>
<dbReference type="EMBL" id="JBDZYD010000001">
    <property type="protein sequence ID" value="MEQ0558189.1"/>
    <property type="molecule type" value="Genomic_DNA"/>
</dbReference>
<name>A0ABV0L8A8_9PSEU</name>
<gene>
    <name evidence="1" type="ORF">ABJI51_03835</name>
</gene>
<evidence type="ECO:0000313" key="2">
    <source>
        <dbReference type="Proteomes" id="UP001440984"/>
    </source>
</evidence>
<reference evidence="1 2" key="1">
    <citation type="submission" date="2024-05" db="EMBL/GenBank/DDBJ databases">
        <authorList>
            <person name="Zhao H."/>
            <person name="Xu Y."/>
            <person name="Lin S."/>
            <person name="Spain J.C."/>
            <person name="Zhou N.-Y."/>
        </authorList>
    </citation>
    <scope>NUCLEOTIDE SEQUENCE [LARGE SCALE GENOMIC DNA]</scope>
    <source>
        <strain evidence="1 2">NEAU-NG30</strain>
    </source>
</reference>
<comment type="caution">
    <text evidence="1">The sequence shown here is derived from an EMBL/GenBank/DDBJ whole genome shotgun (WGS) entry which is preliminary data.</text>
</comment>
<evidence type="ECO:0000313" key="1">
    <source>
        <dbReference type="EMBL" id="MEQ0558189.1"/>
    </source>
</evidence>
<proteinExistence type="predicted"/>